<feature type="region of interest" description="Disordered" evidence="1">
    <location>
        <begin position="1"/>
        <end position="34"/>
    </location>
</feature>
<sequence length="273" mass="31188">MAKKKDSGKGPKRVKGSTKAVATAPKAKPKDVATTTPVQARAIVIIPEGMPDMTEITPITLSNADGFHKMLSTLGHKTCTVTLLMRGKVHEMNRKYHPDTGDPNPYMDKVVKYSVRSAFVNLPSEEQLEKWLEKNGQDQRALQKHPFAYVDETCWCVRRHRETDVPYLAISPNEKFVYREKLVNIDTGEEVTREEIAPYCNPKPDSWFKAPKLSNIIELRGHYWYGRFGNRKQKKFRFRNMDNISTMEIAIADALPLIPEDPDELTWNVDIEG</sequence>
<accession>A0ABP0V9Z7</accession>
<comment type="caution">
    <text evidence="2">The sequence shown here is derived from an EMBL/GenBank/DDBJ whole genome shotgun (WGS) entry which is preliminary data.</text>
</comment>
<reference evidence="2" key="1">
    <citation type="submission" date="2024-02" db="EMBL/GenBank/DDBJ databases">
        <authorList>
            <consortium name="ELIXIR-Norway"/>
            <consortium name="Elixir Norway"/>
        </authorList>
    </citation>
    <scope>NUCLEOTIDE SEQUENCE</scope>
</reference>
<evidence type="ECO:0000313" key="2">
    <source>
        <dbReference type="EMBL" id="CAK9251229.1"/>
    </source>
</evidence>
<feature type="compositionally biased region" description="Low complexity" evidence="1">
    <location>
        <begin position="18"/>
        <end position="34"/>
    </location>
</feature>
<evidence type="ECO:0000313" key="3">
    <source>
        <dbReference type="Proteomes" id="UP001497444"/>
    </source>
</evidence>
<protein>
    <submittedName>
        <fullName evidence="2">Uncharacterized protein</fullName>
    </submittedName>
</protein>
<keyword evidence="3" id="KW-1185">Reference proteome</keyword>
<organism evidence="2 3">
    <name type="scientific">Sphagnum jensenii</name>
    <dbReference type="NCBI Taxonomy" id="128206"/>
    <lineage>
        <taxon>Eukaryota</taxon>
        <taxon>Viridiplantae</taxon>
        <taxon>Streptophyta</taxon>
        <taxon>Embryophyta</taxon>
        <taxon>Bryophyta</taxon>
        <taxon>Sphagnophytina</taxon>
        <taxon>Sphagnopsida</taxon>
        <taxon>Sphagnales</taxon>
        <taxon>Sphagnaceae</taxon>
        <taxon>Sphagnum</taxon>
    </lineage>
</organism>
<gene>
    <name evidence="2" type="ORF">CSSPJE1EN1_LOCUS26607</name>
</gene>
<name>A0ABP0V9Z7_9BRYO</name>
<evidence type="ECO:0000256" key="1">
    <source>
        <dbReference type="SAM" id="MobiDB-lite"/>
    </source>
</evidence>
<dbReference type="EMBL" id="CAXAQS010000347">
    <property type="protein sequence ID" value="CAK9251229.1"/>
    <property type="molecule type" value="Genomic_DNA"/>
</dbReference>
<proteinExistence type="predicted"/>
<dbReference type="Proteomes" id="UP001497444">
    <property type="component" value="Unassembled WGS sequence"/>
</dbReference>